<evidence type="ECO:0000256" key="10">
    <source>
        <dbReference type="ARBA" id="ARBA00042639"/>
    </source>
</evidence>
<dbReference type="Proteomes" id="UP001155483">
    <property type="component" value="Unassembled WGS sequence"/>
</dbReference>
<dbReference type="GO" id="GO:0008379">
    <property type="term" value="F:thioredoxin peroxidase activity"/>
    <property type="evidence" value="ECO:0007669"/>
    <property type="project" value="TreeGrafter"/>
</dbReference>
<comment type="catalytic activity">
    <reaction evidence="11">
        <text>a hydroperoxide + [thioredoxin]-dithiol = an alcohol + [thioredoxin]-disulfide + H2O</text>
        <dbReference type="Rhea" id="RHEA:62620"/>
        <dbReference type="Rhea" id="RHEA-COMP:10698"/>
        <dbReference type="Rhea" id="RHEA-COMP:10700"/>
        <dbReference type="ChEBI" id="CHEBI:15377"/>
        <dbReference type="ChEBI" id="CHEBI:29950"/>
        <dbReference type="ChEBI" id="CHEBI:30879"/>
        <dbReference type="ChEBI" id="CHEBI:35924"/>
        <dbReference type="ChEBI" id="CHEBI:50058"/>
        <dbReference type="EC" id="1.11.1.24"/>
    </reaction>
</comment>
<proteinExistence type="inferred from homology"/>
<comment type="caution">
    <text evidence="14">The sequence shown here is derived from an EMBL/GenBank/DDBJ whole genome shotgun (WGS) entry which is preliminary data.</text>
</comment>
<evidence type="ECO:0000256" key="9">
    <source>
        <dbReference type="ARBA" id="ARBA00038489"/>
    </source>
</evidence>
<evidence type="ECO:0000259" key="13">
    <source>
        <dbReference type="PROSITE" id="PS51352"/>
    </source>
</evidence>
<dbReference type="AlphaFoldDB" id="A0A9X3BI25"/>
<organism evidence="14 15">
    <name type="scientific">Paraflavisolibacter caeni</name>
    <dbReference type="NCBI Taxonomy" id="2982496"/>
    <lineage>
        <taxon>Bacteria</taxon>
        <taxon>Pseudomonadati</taxon>
        <taxon>Bacteroidota</taxon>
        <taxon>Chitinophagia</taxon>
        <taxon>Chitinophagales</taxon>
        <taxon>Chitinophagaceae</taxon>
        <taxon>Paraflavisolibacter</taxon>
    </lineage>
</organism>
<keyword evidence="4" id="KW-0049">Antioxidant</keyword>
<protein>
    <recommendedName>
        <fullName evidence="2">thioredoxin-dependent peroxiredoxin</fullName>
        <ecNumber evidence="2">1.11.1.24</ecNumber>
    </recommendedName>
    <alternativeName>
        <fullName evidence="8">Thioredoxin peroxidase</fullName>
    </alternativeName>
    <alternativeName>
        <fullName evidence="10">Thioredoxin-dependent peroxiredoxin Bcp</fullName>
    </alternativeName>
</protein>
<evidence type="ECO:0000256" key="8">
    <source>
        <dbReference type="ARBA" id="ARBA00032824"/>
    </source>
</evidence>
<keyword evidence="6" id="KW-1015">Disulfide bond</keyword>
<keyword evidence="12" id="KW-0732">Signal</keyword>
<dbReference type="GO" id="GO:0005737">
    <property type="term" value="C:cytoplasm"/>
    <property type="evidence" value="ECO:0007669"/>
    <property type="project" value="TreeGrafter"/>
</dbReference>
<feature type="signal peptide" evidence="12">
    <location>
        <begin position="1"/>
        <end position="18"/>
    </location>
</feature>
<evidence type="ECO:0000256" key="4">
    <source>
        <dbReference type="ARBA" id="ARBA00022862"/>
    </source>
</evidence>
<evidence type="ECO:0000256" key="7">
    <source>
        <dbReference type="ARBA" id="ARBA00023284"/>
    </source>
</evidence>
<evidence type="ECO:0000256" key="1">
    <source>
        <dbReference type="ARBA" id="ARBA00003330"/>
    </source>
</evidence>
<accession>A0A9X3BI25</accession>
<dbReference type="RefSeq" id="WP_279298052.1">
    <property type="nucleotide sequence ID" value="NZ_JAOTIF010000013.1"/>
</dbReference>
<evidence type="ECO:0000256" key="12">
    <source>
        <dbReference type="SAM" id="SignalP"/>
    </source>
</evidence>
<dbReference type="InterPro" id="IPR036249">
    <property type="entry name" value="Thioredoxin-like_sf"/>
</dbReference>
<evidence type="ECO:0000313" key="14">
    <source>
        <dbReference type="EMBL" id="MCU7550612.1"/>
    </source>
</evidence>
<sequence length="195" mass="22597">MKTFFSFFFLLITFSIFAQEKPEGLFINSKAPEFKLQDQSGVDISLKELRKKGQVVMIFYQGNWSPYCNKELLRFQDSLQFITDKGAKVIAITPEASEGISKTIEKTKAVFPILYDEEMKVSKAYQVAYEVDERTLNRQKSFGNDLLAVNNQKLKAFLPIPAVYIINKEGTVTTRFFETDPRKRPWVREVLQELK</sequence>
<keyword evidence="7" id="KW-0676">Redox-active center</keyword>
<gene>
    <name evidence="14" type="ORF">OCK74_15945</name>
</gene>
<reference evidence="14" key="2">
    <citation type="submission" date="2023-04" db="EMBL/GenBank/DDBJ databases">
        <title>Paracnuella aquatica gen. nov., sp. nov., a member of the family Chitinophagaceae isolated from a hot spring.</title>
        <authorList>
            <person name="Wang C."/>
        </authorList>
    </citation>
    <scope>NUCLEOTIDE SEQUENCE</scope>
    <source>
        <strain evidence="14">LB-8</strain>
    </source>
</reference>
<feature type="chain" id="PRO_5040807811" description="thioredoxin-dependent peroxiredoxin" evidence="12">
    <location>
        <begin position="19"/>
        <end position="195"/>
    </location>
</feature>
<dbReference type="SUPFAM" id="SSF52833">
    <property type="entry name" value="Thioredoxin-like"/>
    <property type="match status" value="1"/>
</dbReference>
<evidence type="ECO:0000256" key="11">
    <source>
        <dbReference type="ARBA" id="ARBA00049091"/>
    </source>
</evidence>
<dbReference type="EMBL" id="JAOTIF010000013">
    <property type="protein sequence ID" value="MCU7550612.1"/>
    <property type="molecule type" value="Genomic_DNA"/>
</dbReference>
<evidence type="ECO:0000256" key="5">
    <source>
        <dbReference type="ARBA" id="ARBA00023002"/>
    </source>
</evidence>
<dbReference type="InterPro" id="IPR013766">
    <property type="entry name" value="Thioredoxin_domain"/>
</dbReference>
<evidence type="ECO:0000256" key="3">
    <source>
        <dbReference type="ARBA" id="ARBA00022559"/>
    </source>
</evidence>
<dbReference type="PANTHER" id="PTHR42801:SF7">
    <property type="entry name" value="SLL1159 PROTEIN"/>
    <property type="match status" value="1"/>
</dbReference>
<keyword evidence="3" id="KW-0575">Peroxidase</keyword>
<evidence type="ECO:0000256" key="6">
    <source>
        <dbReference type="ARBA" id="ARBA00023157"/>
    </source>
</evidence>
<dbReference type="Pfam" id="PF00578">
    <property type="entry name" value="AhpC-TSA"/>
    <property type="match status" value="1"/>
</dbReference>
<keyword evidence="15" id="KW-1185">Reference proteome</keyword>
<dbReference type="InterPro" id="IPR050924">
    <property type="entry name" value="Peroxiredoxin_BCP/PrxQ"/>
</dbReference>
<dbReference type="PROSITE" id="PS51352">
    <property type="entry name" value="THIOREDOXIN_2"/>
    <property type="match status" value="1"/>
</dbReference>
<evidence type="ECO:0000256" key="2">
    <source>
        <dbReference type="ARBA" id="ARBA00013017"/>
    </source>
</evidence>
<comment type="function">
    <text evidence="1">Thiol-specific peroxidase that catalyzes the reduction of hydrogen peroxide and organic hydroperoxides to water and alcohols, respectively. Plays a role in cell protection against oxidative stress by detoxifying peroxides and as sensor of hydrogen peroxide-mediated signaling events.</text>
</comment>
<dbReference type="PANTHER" id="PTHR42801">
    <property type="entry name" value="THIOREDOXIN-DEPENDENT PEROXIDE REDUCTASE"/>
    <property type="match status" value="1"/>
</dbReference>
<dbReference type="GO" id="GO:0045454">
    <property type="term" value="P:cell redox homeostasis"/>
    <property type="evidence" value="ECO:0007669"/>
    <property type="project" value="TreeGrafter"/>
</dbReference>
<name>A0A9X3BI25_9BACT</name>
<dbReference type="EC" id="1.11.1.24" evidence="2"/>
<dbReference type="Gene3D" id="3.40.30.10">
    <property type="entry name" value="Glutaredoxin"/>
    <property type="match status" value="1"/>
</dbReference>
<comment type="similarity">
    <text evidence="9">Belongs to the peroxiredoxin family. BCP/PrxQ subfamily.</text>
</comment>
<keyword evidence="5" id="KW-0560">Oxidoreductase</keyword>
<dbReference type="InterPro" id="IPR000866">
    <property type="entry name" value="AhpC/TSA"/>
</dbReference>
<evidence type="ECO:0000313" key="15">
    <source>
        <dbReference type="Proteomes" id="UP001155483"/>
    </source>
</evidence>
<dbReference type="CDD" id="cd02970">
    <property type="entry name" value="PRX_like2"/>
    <property type="match status" value="1"/>
</dbReference>
<dbReference type="GO" id="GO:0034599">
    <property type="term" value="P:cellular response to oxidative stress"/>
    <property type="evidence" value="ECO:0007669"/>
    <property type="project" value="TreeGrafter"/>
</dbReference>
<reference evidence="14" key="1">
    <citation type="submission" date="2022-09" db="EMBL/GenBank/DDBJ databases">
        <authorList>
            <person name="Yuan C."/>
            <person name="Ke Z."/>
        </authorList>
    </citation>
    <scope>NUCLEOTIDE SEQUENCE</scope>
    <source>
        <strain evidence="14">LB-8</strain>
    </source>
</reference>
<feature type="domain" description="Thioredoxin" evidence="13">
    <location>
        <begin position="25"/>
        <end position="195"/>
    </location>
</feature>